<organism evidence="16 17">
    <name type="scientific">Kingdonia uniflora</name>
    <dbReference type="NCBI Taxonomy" id="39325"/>
    <lineage>
        <taxon>Eukaryota</taxon>
        <taxon>Viridiplantae</taxon>
        <taxon>Streptophyta</taxon>
        <taxon>Embryophyta</taxon>
        <taxon>Tracheophyta</taxon>
        <taxon>Spermatophyta</taxon>
        <taxon>Magnoliopsida</taxon>
        <taxon>Ranunculales</taxon>
        <taxon>Circaeasteraceae</taxon>
        <taxon>Kingdonia</taxon>
    </lineage>
</organism>
<dbReference type="InterPro" id="IPR045031">
    <property type="entry name" value="DHP_synth-like"/>
</dbReference>
<dbReference type="InterPro" id="IPR035907">
    <property type="entry name" value="Hppk_sf"/>
</dbReference>
<feature type="domain" description="Pterin-binding" evidence="15">
    <location>
        <begin position="230"/>
        <end position="500"/>
    </location>
</feature>
<evidence type="ECO:0000256" key="9">
    <source>
        <dbReference type="ARBA" id="ARBA00022741"/>
    </source>
</evidence>
<evidence type="ECO:0000256" key="13">
    <source>
        <dbReference type="ARBA" id="ARBA00022909"/>
    </source>
</evidence>
<dbReference type="GO" id="GO:0003848">
    <property type="term" value="F:2-amino-4-hydroxy-6-hydroxymethyldihydropteridine diphosphokinase activity"/>
    <property type="evidence" value="ECO:0007669"/>
    <property type="project" value="UniProtKB-EC"/>
</dbReference>
<evidence type="ECO:0000256" key="4">
    <source>
        <dbReference type="ARBA" id="ARBA00004763"/>
    </source>
</evidence>
<dbReference type="CDD" id="cd00739">
    <property type="entry name" value="DHPS"/>
    <property type="match status" value="1"/>
</dbReference>
<dbReference type="GO" id="GO:0046654">
    <property type="term" value="P:tetrahydrofolate biosynthetic process"/>
    <property type="evidence" value="ECO:0007669"/>
    <property type="project" value="UniProtKB-UniPathway"/>
</dbReference>
<dbReference type="InterPro" id="IPR000489">
    <property type="entry name" value="Pterin-binding_dom"/>
</dbReference>
<dbReference type="PROSITE" id="PS00792">
    <property type="entry name" value="DHPS_1"/>
    <property type="match status" value="1"/>
</dbReference>
<dbReference type="SUPFAM" id="SSF55083">
    <property type="entry name" value="6-hydroxymethyl-7,8-dihydropterin pyrophosphokinase, HPPK"/>
    <property type="match status" value="1"/>
</dbReference>
<comment type="cofactor">
    <cofactor evidence="3">
        <name>Mg(2+)</name>
        <dbReference type="ChEBI" id="CHEBI:18420"/>
    </cofactor>
</comment>
<evidence type="ECO:0000256" key="12">
    <source>
        <dbReference type="ARBA" id="ARBA00022842"/>
    </source>
</evidence>
<dbReference type="CDD" id="cd00483">
    <property type="entry name" value="HPPK"/>
    <property type="match status" value="1"/>
</dbReference>
<evidence type="ECO:0000256" key="6">
    <source>
        <dbReference type="ARBA" id="ARBA00009951"/>
    </source>
</evidence>
<evidence type="ECO:0000256" key="8">
    <source>
        <dbReference type="ARBA" id="ARBA00022723"/>
    </source>
</evidence>
<dbReference type="UniPathway" id="UPA00077">
    <property type="reaction ID" value="UER00155"/>
</dbReference>
<protein>
    <recommendedName>
        <fullName evidence="15">Pterin-binding domain-containing protein</fullName>
    </recommendedName>
</protein>
<comment type="catalytic activity">
    <reaction evidence="1">
        <text>(7,8-dihydropterin-6-yl)methyl diphosphate + 4-aminobenzoate = 7,8-dihydropteroate + diphosphate</text>
        <dbReference type="Rhea" id="RHEA:19949"/>
        <dbReference type="ChEBI" id="CHEBI:17836"/>
        <dbReference type="ChEBI" id="CHEBI:17839"/>
        <dbReference type="ChEBI" id="CHEBI:33019"/>
        <dbReference type="ChEBI" id="CHEBI:72950"/>
        <dbReference type="EC" id="2.5.1.15"/>
    </reaction>
</comment>
<dbReference type="PANTHER" id="PTHR20941:SF1">
    <property type="entry name" value="FOLIC ACID SYNTHESIS PROTEIN FOL1"/>
    <property type="match status" value="1"/>
</dbReference>
<comment type="pathway">
    <text evidence="5">Cofactor biosynthesis; tetrahydrofolate biosynthesis; 2-amino-4-hydroxy-6-hydroxymethyl-7,8-dihydropteridine diphosphate from 7,8-dihydroneopterin triphosphate: step 4/4.</text>
</comment>
<dbReference type="Pfam" id="PF01288">
    <property type="entry name" value="HPPK"/>
    <property type="match status" value="1"/>
</dbReference>
<evidence type="ECO:0000256" key="5">
    <source>
        <dbReference type="ARBA" id="ARBA00005051"/>
    </source>
</evidence>
<dbReference type="InterPro" id="IPR011005">
    <property type="entry name" value="Dihydropteroate_synth-like_sf"/>
</dbReference>
<dbReference type="PROSITE" id="PS00793">
    <property type="entry name" value="DHPS_2"/>
    <property type="match status" value="1"/>
</dbReference>
<dbReference type="Proteomes" id="UP000541444">
    <property type="component" value="Unassembled WGS sequence"/>
</dbReference>
<evidence type="ECO:0000256" key="2">
    <source>
        <dbReference type="ARBA" id="ARBA00000198"/>
    </source>
</evidence>
<evidence type="ECO:0000256" key="3">
    <source>
        <dbReference type="ARBA" id="ARBA00001946"/>
    </source>
</evidence>
<evidence type="ECO:0000256" key="14">
    <source>
        <dbReference type="ARBA" id="ARBA00023268"/>
    </source>
</evidence>
<proteinExistence type="inferred from homology"/>
<keyword evidence="14" id="KW-0511">Multifunctional enzyme</keyword>
<dbReference type="FunFam" id="3.20.20.20:FF:000006">
    <property type="entry name" value="Dihydropteroate synthase"/>
    <property type="match status" value="1"/>
</dbReference>
<dbReference type="SUPFAM" id="SSF51717">
    <property type="entry name" value="Dihydropteroate synthetase-like"/>
    <property type="match status" value="1"/>
</dbReference>
<dbReference type="NCBIfam" id="TIGR01496">
    <property type="entry name" value="DHPS"/>
    <property type="match status" value="1"/>
</dbReference>
<evidence type="ECO:0000256" key="11">
    <source>
        <dbReference type="ARBA" id="ARBA00022840"/>
    </source>
</evidence>
<dbReference type="AlphaFoldDB" id="A0A7J7LBV3"/>
<comment type="pathway">
    <text evidence="4">Cofactor biosynthesis; tetrahydrofolate biosynthesis; 7,8-dihydrofolate from 2-amino-4-hydroxy-6-hydroxymethyl-7,8-dihydropteridine diphosphate and 4-aminobenzoate: step 1/2.</text>
</comment>
<dbReference type="Gene3D" id="3.30.70.560">
    <property type="entry name" value="7,8-Dihydro-6-hydroxymethylpterin-pyrophosphokinase HPPK"/>
    <property type="match status" value="1"/>
</dbReference>
<keyword evidence="12" id="KW-0460">Magnesium</keyword>
<dbReference type="EMBL" id="JACGCM010002404">
    <property type="protein sequence ID" value="KAF6140093.1"/>
    <property type="molecule type" value="Genomic_DNA"/>
</dbReference>
<keyword evidence="10" id="KW-0418">Kinase</keyword>
<evidence type="ECO:0000256" key="1">
    <source>
        <dbReference type="ARBA" id="ARBA00000012"/>
    </source>
</evidence>
<keyword evidence="9" id="KW-0547">Nucleotide-binding</keyword>
<evidence type="ECO:0000313" key="16">
    <source>
        <dbReference type="EMBL" id="KAF6140093.1"/>
    </source>
</evidence>
<dbReference type="PANTHER" id="PTHR20941">
    <property type="entry name" value="FOLATE SYNTHESIS PROTEINS"/>
    <property type="match status" value="1"/>
</dbReference>
<evidence type="ECO:0000313" key="17">
    <source>
        <dbReference type="Proteomes" id="UP000541444"/>
    </source>
</evidence>
<dbReference type="GO" id="GO:0046656">
    <property type="term" value="P:folic acid biosynthetic process"/>
    <property type="evidence" value="ECO:0007669"/>
    <property type="project" value="UniProtKB-KW"/>
</dbReference>
<dbReference type="InterPro" id="IPR006390">
    <property type="entry name" value="DHP_synth_dom"/>
</dbReference>
<gene>
    <name evidence="16" type="ORF">GIB67_001834</name>
</gene>
<sequence>MNIFKQIISIKHAFKGTGNYPRLASLSFLHSSADGPVEVNSPEQEVVIALGSNVGNRLHHFNEALRLMKNSGIHITKHACLYETEPAYVTEQALFLNSAIRGVTKLLPHELLGVLKQIEKDIGRTDGIRYGPRPIDLDILFYGMFNIHSETLIVPHERIWERPFVVAPLIDLLGLAIESDTVASWHSFSKQPSGLFGLWEKLGGESSIGREGMKRVLPMGNRLWDYSEKTHVMGVLNLTPDSFSDGGKFQSIKAAVSQVKLMISEGVDIIDIGAQSTRPFASRIYVEEELERLIPVLEAVLEIPEIEGKFVSVDTFYSKVAFEAINKGAHIINDVSGGQLDPDMFKVSSDLGVPYVVMHMRGDPSTMQNSENLEYENGNVCKQVASELCLRARDAEESGIPAWRIIIDPGIGFSKKTEDNLDILMGLRTIREEIAVKSLAVSRAPILIGPSRKKFLGTICGRPEASDRDPATIAAVTAGVLAGANIVRVHNVRGNVDAVRLSDAMLKRKNTHA</sequence>
<comment type="similarity">
    <text evidence="6">In the C-terminal section; belongs to the DHPS family.</text>
</comment>
<dbReference type="GO" id="GO:0005524">
    <property type="term" value="F:ATP binding"/>
    <property type="evidence" value="ECO:0007669"/>
    <property type="project" value="UniProtKB-KW"/>
</dbReference>
<dbReference type="PROSITE" id="PS00794">
    <property type="entry name" value="HPPK"/>
    <property type="match status" value="1"/>
</dbReference>
<dbReference type="Gene3D" id="3.20.20.20">
    <property type="entry name" value="Dihydropteroate synthase-like"/>
    <property type="match status" value="1"/>
</dbReference>
<keyword evidence="13" id="KW-0289">Folate biosynthesis</keyword>
<accession>A0A7J7LBV3</accession>
<keyword evidence="17" id="KW-1185">Reference proteome</keyword>
<evidence type="ECO:0000256" key="7">
    <source>
        <dbReference type="ARBA" id="ARBA00022679"/>
    </source>
</evidence>
<dbReference type="InterPro" id="IPR000550">
    <property type="entry name" value="Hppk"/>
</dbReference>
<dbReference type="NCBIfam" id="TIGR01498">
    <property type="entry name" value="folK"/>
    <property type="match status" value="1"/>
</dbReference>
<evidence type="ECO:0000256" key="10">
    <source>
        <dbReference type="ARBA" id="ARBA00022777"/>
    </source>
</evidence>
<dbReference type="GO" id="GO:0004156">
    <property type="term" value="F:dihydropteroate synthase activity"/>
    <property type="evidence" value="ECO:0007669"/>
    <property type="project" value="UniProtKB-EC"/>
</dbReference>
<dbReference type="GO" id="GO:0046872">
    <property type="term" value="F:metal ion binding"/>
    <property type="evidence" value="ECO:0007669"/>
    <property type="project" value="UniProtKB-KW"/>
</dbReference>
<dbReference type="GO" id="GO:0016301">
    <property type="term" value="F:kinase activity"/>
    <property type="evidence" value="ECO:0007669"/>
    <property type="project" value="UniProtKB-KW"/>
</dbReference>
<dbReference type="Pfam" id="PF00809">
    <property type="entry name" value="Pterin_bind"/>
    <property type="match status" value="1"/>
</dbReference>
<keyword evidence="7" id="KW-0808">Transferase</keyword>
<comment type="catalytic activity">
    <reaction evidence="2">
        <text>6-hydroxymethyl-7,8-dihydropterin + ATP = (7,8-dihydropterin-6-yl)methyl diphosphate + AMP + H(+)</text>
        <dbReference type="Rhea" id="RHEA:11412"/>
        <dbReference type="ChEBI" id="CHEBI:15378"/>
        <dbReference type="ChEBI" id="CHEBI:30616"/>
        <dbReference type="ChEBI" id="CHEBI:44841"/>
        <dbReference type="ChEBI" id="CHEBI:72950"/>
        <dbReference type="ChEBI" id="CHEBI:456215"/>
        <dbReference type="EC" id="2.7.6.3"/>
    </reaction>
</comment>
<dbReference type="PROSITE" id="PS50972">
    <property type="entry name" value="PTERIN_BINDING"/>
    <property type="match status" value="1"/>
</dbReference>
<keyword evidence="11" id="KW-0067">ATP-binding</keyword>
<name>A0A7J7LBV3_9MAGN</name>
<reference evidence="16 17" key="1">
    <citation type="journal article" date="2020" name="IScience">
        <title>Genome Sequencing of the Endangered Kingdonia uniflora (Circaeasteraceae, Ranunculales) Reveals Potential Mechanisms of Evolutionary Specialization.</title>
        <authorList>
            <person name="Sun Y."/>
            <person name="Deng T."/>
            <person name="Zhang A."/>
            <person name="Moore M.J."/>
            <person name="Landis J.B."/>
            <person name="Lin N."/>
            <person name="Zhang H."/>
            <person name="Zhang X."/>
            <person name="Huang J."/>
            <person name="Zhang X."/>
            <person name="Sun H."/>
            <person name="Wang H."/>
        </authorList>
    </citation>
    <scope>NUCLEOTIDE SEQUENCE [LARGE SCALE GENOMIC DNA]</scope>
    <source>
        <strain evidence="16">TB1705</strain>
        <tissue evidence="16">Leaf</tissue>
    </source>
</reference>
<evidence type="ECO:0000259" key="15">
    <source>
        <dbReference type="PROSITE" id="PS50972"/>
    </source>
</evidence>
<comment type="caution">
    <text evidence="16">The sequence shown here is derived from an EMBL/GenBank/DDBJ whole genome shotgun (WGS) entry which is preliminary data.</text>
</comment>
<dbReference type="OrthoDB" id="615426at2759"/>
<keyword evidence="8" id="KW-0479">Metal-binding</keyword>